<gene>
    <name evidence="2" type="ORF">GCM10023196_069260</name>
</gene>
<dbReference type="EMBL" id="BAABHK010000011">
    <property type="protein sequence ID" value="GAA4633092.1"/>
    <property type="molecule type" value="Genomic_DNA"/>
</dbReference>
<evidence type="ECO:0000313" key="2">
    <source>
        <dbReference type="EMBL" id="GAA4633092.1"/>
    </source>
</evidence>
<evidence type="ECO:0000256" key="1">
    <source>
        <dbReference type="SAM" id="MobiDB-lite"/>
    </source>
</evidence>
<keyword evidence="3" id="KW-1185">Reference proteome</keyword>
<protein>
    <submittedName>
        <fullName evidence="2">Uncharacterized protein</fullName>
    </submittedName>
</protein>
<comment type="caution">
    <text evidence="2">The sequence shown here is derived from an EMBL/GenBank/DDBJ whole genome shotgun (WGS) entry which is preliminary data.</text>
</comment>
<evidence type="ECO:0000313" key="3">
    <source>
        <dbReference type="Proteomes" id="UP001501442"/>
    </source>
</evidence>
<accession>A0ABP8ULQ6</accession>
<feature type="region of interest" description="Disordered" evidence="1">
    <location>
        <begin position="158"/>
        <end position="182"/>
    </location>
</feature>
<dbReference type="Proteomes" id="UP001501442">
    <property type="component" value="Unassembled WGS sequence"/>
</dbReference>
<reference evidence="3" key="1">
    <citation type="journal article" date="2019" name="Int. J. Syst. Evol. Microbiol.">
        <title>The Global Catalogue of Microorganisms (GCM) 10K type strain sequencing project: providing services to taxonomists for standard genome sequencing and annotation.</title>
        <authorList>
            <consortium name="The Broad Institute Genomics Platform"/>
            <consortium name="The Broad Institute Genome Sequencing Center for Infectious Disease"/>
            <person name="Wu L."/>
            <person name="Ma J."/>
        </authorList>
    </citation>
    <scope>NUCLEOTIDE SEQUENCE [LARGE SCALE GENOMIC DNA]</scope>
    <source>
        <strain evidence="3">JCM 17939</strain>
    </source>
</reference>
<sequence>MYEVTHEGESTAARTSASIGARTSSTADLFTHQTIATIHAIIATPTFVFSFGNVWALALRLGVEPWAAPLIGPHYLSLYAGDPTRLRPARRLLTFSGLATLALGVAEPIAQGLYARAAFDAVPPLLLPGRAEAGPALLRDIQVRSDCLNDAAAGRPMAGADSAAGQIKTASTVRQSDPKCGRAAPNCRAELLERATRLEEEHGLPHGRPSCDNLGRELAIGTAEGRHLVRVLRSQPVRRLDPLRGHPDSAAGTFLPDERPIVRAASSAAGVS</sequence>
<name>A0ABP8ULQ6_9ACTN</name>
<organism evidence="2 3">
    <name type="scientific">Actinoallomurus vinaceus</name>
    <dbReference type="NCBI Taxonomy" id="1080074"/>
    <lineage>
        <taxon>Bacteria</taxon>
        <taxon>Bacillati</taxon>
        <taxon>Actinomycetota</taxon>
        <taxon>Actinomycetes</taxon>
        <taxon>Streptosporangiales</taxon>
        <taxon>Thermomonosporaceae</taxon>
        <taxon>Actinoallomurus</taxon>
    </lineage>
</organism>
<proteinExistence type="predicted"/>